<evidence type="ECO:0000256" key="1">
    <source>
        <dbReference type="ARBA" id="ARBA00004479"/>
    </source>
</evidence>
<keyword evidence="3" id="KW-1015">Disulfide bond</keyword>
<dbReference type="SMART" id="SM00408">
    <property type="entry name" value="IGc2"/>
    <property type="match status" value="1"/>
</dbReference>
<reference evidence="7" key="1">
    <citation type="submission" date="2025-08" db="UniProtKB">
        <authorList>
            <consortium name="Ensembl"/>
        </authorList>
    </citation>
    <scope>IDENTIFICATION</scope>
</reference>
<protein>
    <submittedName>
        <fullName evidence="7">Transmembrane and immunoglobulin domain containing 1</fullName>
    </submittedName>
</protein>
<dbReference type="AlphaFoldDB" id="A0A8C8VLE2"/>
<dbReference type="InterPro" id="IPR003598">
    <property type="entry name" value="Ig_sub2"/>
</dbReference>
<dbReference type="InterPro" id="IPR007110">
    <property type="entry name" value="Ig-like_dom"/>
</dbReference>
<evidence type="ECO:0000256" key="3">
    <source>
        <dbReference type="ARBA" id="ARBA00023157"/>
    </source>
</evidence>
<sequence length="227" mass="25073">PSPGVELAINNNSDNNRVLPTKPGHEESLWCTVLNNSKEEELSWYRGGGTVNVKDGNKINTSNICISPVSETDNGISFTCKLVRDQSIQISVILDVQYPPVITGEDLLTTEERNDVTLTCNVNSNPQAKMAWYKDNSSVTLEKDRHQIYQTRTVFQLSIKKVQKSDNGTYSCEATSDLGVERKEFHLIVEGNTNECASKCTSALFTCLVNNYNATAALHAFLAPPVI</sequence>
<dbReference type="GO" id="GO:0005911">
    <property type="term" value="C:cell-cell junction"/>
    <property type="evidence" value="ECO:0007669"/>
    <property type="project" value="TreeGrafter"/>
</dbReference>
<keyword evidence="5" id="KW-0393">Immunoglobulin domain</keyword>
<dbReference type="Pfam" id="PF13895">
    <property type="entry name" value="Ig_2"/>
    <property type="match status" value="1"/>
</dbReference>
<dbReference type="InterPro" id="IPR003599">
    <property type="entry name" value="Ig_sub"/>
</dbReference>
<dbReference type="FunFam" id="2.60.40.10:FF:000032">
    <property type="entry name" value="palladin isoform X1"/>
    <property type="match status" value="1"/>
</dbReference>
<dbReference type="InterPro" id="IPR036179">
    <property type="entry name" value="Ig-like_dom_sf"/>
</dbReference>
<evidence type="ECO:0000313" key="7">
    <source>
        <dbReference type="Ensembl" id="ENSPCEP00000016627.1"/>
    </source>
</evidence>
<dbReference type="Pfam" id="PF13927">
    <property type="entry name" value="Ig_3"/>
    <property type="match status" value="1"/>
</dbReference>
<dbReference type="SMART" id="SM00409">
    <property type="entry name" value="IG"/>
    <property type="match status" value="2"/>
</dbReference>
<keyword evidence="2" id="KW-0472">Membrane</keyword>
<proteinExistence type="predicted"/>
<dbReference type="PANTHER" id="PTHR11640">
    <property type="entry name" value="NEPHRIN"/>
    <property type="match status" value="1"/>
</dbReference>
<name>A0A8C8VLE2_9SAUR</name>
<evidence type="ECO:0000256" key="4">
    <source>
        <dbReference type="ARBA" id="ARBA00023180"/>
    </source>
</evidence>
<feature type="domain" description="Ig-like" evidence="6">
    <location>
        <begin position="3"/>
        <end position="91"/>
    </location>
</feature>
<dbReference type="Ensembl" id="ENSPCET00000017212.1">
    <property type="protein sequence ID" value="ENSPCEP00000016627.1"/>
    <property type="gene ID" value="ENSPCEG00000013062.1"/>
</dbReference>
<accession>A0A8C8VLE2</accession>
<keyword evidence="8" id="KW-1185">Reference proteome</keyword>
<dbReference type="GO" id="GO:0098609">
    <property type="term" value="P:cell-cell adhesion"/>
    <property type="evidence" value="ECO:0007669"/>
    <property type="project" value="TreeGrafter"/>
</dbReference>
<dbReference type="PANTHER" id="PTHR11640:SF31">
    <property type="entry name" value="IRREGULAR CHIASM C-ROUGHEST PROTEIN-RELATED"/>
    <property type="match status" value="1"/>
</dbReference>
<dbReference type="Gene3D" id="2.60.40.10">
    <property type="entry name" value="Immunoglobulins"/>
    <property type="match status" value="2"/>
</dbReference>
<dbReference type="InterPro" id="IPR013783">
    <property type="entry name" value="Ig-like_fold"/>
</dbReference>
<evidence type="ECO:0000256" key="5">
    <source>
        <dbReference type="ARBA" id="ARBA00023319"/>
    </source>
</evidence>
<reference evidence="7" key="2">
    <citation type="submission" date="2025-09" db="UniProtKB">
        <authorList>
            <consortium name="Ensembl"/>
        </authorList>
    </citation>
    <scope>IDENTIFICATION</scope>
</reference>
<dbReference type="SUPFAM" id="SSF48726">
    <property type="entry name" value="Immunoglobulin"/>
    <property type="match status" value="2"/>
</dbReference>
<dbReference type="GO" id="GO:0005886">
    <property type="term" value="C:plasma membrane"/>
    <property type="evidence" value="ECO:0007669"/>
    <property type="project" value="TreeGrafter"/>
</dbReference>
<evidence type="ECO:0000313" key="8">
    <source>
        <dbReference type="Proteomes" id="UP000694393"/>
    </source>
</evidence>
<evidence type="ECO:0000259" key="6">
    <source>
        <dbReference type="PROSITE" id="PS50835"/>
    </source>
</evidence>
<organism evidence="7 8">
    <name type="scientific">Pelusios castaneus</name>
    <name type="common">West African mud turtle</name>
    <dbReference type="NCBI Taxonomy" id="367368"/>
    <lineage>
        <taxon>Eukaryota</taxon>
        <taxon>Metazoa</taxon>
        <taxon>Chordata</taxon>
        <taxon>Craniata</taxon>
        <taxon>Vertebrata</taxon>
        <taxon>Euteleostomi</taxon>
        <taxon>Archelosauria</taxon>
        <taxon>Testudinata</taxon>
        <taxon>Testudines</taxon>
        <taxon>Pleurodira</taxon>
        <taxon>Pelomedusidae</taxon>
        <taxon>Pelusios</taxon>
    </lineage>
</organism>
<dbReference type="CDD" id="cd00096">
    <property type="entry name" value="Ig"/>
    <property type="match status" value="1"/>
</dbReference>
<evidence type="ECO:0000256" key="2">
    <source>
        <dbReference type="ARBA" id="ARBA00023136"/>
    </source>
</evidence>
<dbReference type="GO" id="GO:0050839">
    <property type="term" value="F:cell adhesion molecule binding"/>
    <property type="evidence" value="ECO:0007669"/>
    <property type="project" value="TreeGrafter"/>
</dbReference>
<dbReference type="InterPro" id="IPR051275">
    <property type="entry name" value="Cell_adhesion_signaling"/>
</dbReference>
<dbReference type="PROSITE" id="PS50835">
    <property type="entry name" value="IG_LIKE"/>
    <property type="match status" value="2"/>
</dbReference>
<dbReference type="Proteomes" id="UP000694393">
    <property type="component" value="Unplaced"/>
</dbReference>
<keyword evidence="4" id="KW-0325">Glycoprotein</keyword>
<comment type="subcellular location">
    <subcellularLocation>
        <location evidence="1">Membrane</location>
        <topology evidence="1">Single-pass type I membrane protein</topology>
    </subcellularLocation>
</comment>
<feature type="domain" description="Ig-like" evidence="6">
    <location>
        <begin position="99"/>
        <end position="188"/>
    </location>
</feature>